<accession>A0A3R9YBU9</accession>
<dbReference type="RefSeq" id="WP_125943825.1">
    <property type="nucleotide sequence ID" value="NZ_PXZH01000006.1"/>
</dbReference>
<dbReference type="EMBL" id="PXZH01000006">
    <property type="protein sequence ID" value="RST88731.1"/>
    <property type="molecule type" value="Genomic_DNA"/>
</dbReference>
<evidence type="ECO:0008006" key="3">
    <source>
        <dbReference type="Google" id="ProtNLM"/>
    </source>
</evidence>
<comment type="caution">
    <text evidence="1">The sequence shown here is derived from an EMBL/GenBank/DDBJ whole genome shotgun (WGS) entry which is preliminary data.</text>
</comment>
<evidence type="ECO:0000313" key="1">
    <source>
        <dbReference type="EMBL" id="RST88731.1"/>
    </source>
</evidence>
<dbReference type="Pfam" id="PF10055">
    <property type="entry name" value="DUF2292"/>
    <property type="match status" value="1"/>
</dbReference>
<keyword evidence="2" id="KW-1185">Reference proteome</keyword>
<dbReference type="InterPro" id="IPR018743">
    <property type="entry name" value="DUF2292"/>
</dbReference>
<name>A0A3R9YBU9_9ENTE</name>
<dbReference type="Proteomes" id="UP000277864">
    <property type="component" value="Unassembled WGS sequence"/>
</dbReference>
<reference evidence="1 2" key="1">
    <citation type="submission" date="2018-03" db="EMBL/GenBank/DDBJ databases">
        <authorList>
            <person name="Gulvik C.A."/>
        </authorList>
    </citation>
    <scope>NUCLEOTIDE SEQUENCE [LARGE SCALE GENOMIC DNA]</scope>
    <source>
        <strain evidence="1 2">JCM 31581</strain>
    </source>
</reference>
<dbReference type="OrthoDB" id="2200305at2"/>
<sequence length="44" mass="5082">MDKVYIENDEKKTTIMLPNYGNVTLIVQDGKVIRLETSITQKLK</sequence>
<gene>
    <name evidence="1" type="ORF">C7P63_09015</name>
</gene>
<proteinExistence type="predicted"/>
<organism evidence="1 2">
    <name type="scientific">Vagococcus humatus</name>
    <dbReference type="NCBI Taxonomy" id="1889241"/>
    <lineage>
        <taxon>Bacteria</taxon>
        <taxon>Bacillati</taxon>
        <taxon>Bacillota</taxon>
        <taxon>Bacilli</taxon>
        <taxon>Lactobacillales</taxon>
        <taxon>Enterococcaceae</taxon>
        <taxon>Vagococcus</taxon>
    </lineage>
</organism>
<protein>
    <recommendedName>
        <fullName evidence="3">DUF2292 domain-containing protein</fullName>
    </recommendedName>
</protein>
<dbReference type="AlphaFoldDB" id="A0A3R9YBU9"/>
<evidence type="ECO:0000313" key="2">
    <source>
        <dbReference type="Proteomes" id="UP000277864"/>
    </source>
</evidence>